<dbReference type="PANTHER" id="PTHR20914">
    <property type="entry name" value="LY6/PLAUR DOMAIN-CONTAINING PROTEIN 8"/>
    <property type="match status" value="1"/>
</dbReference>
<sequence length="215" mass="23780">MKLLFGLFLNFLFFHSVYMLQCFVCDTAFCQKPIFTTCEPNQYCGTVRTDGTFLGFNFTIVKRMCLSNEICALLNANGTKLIASVAVGRTSVTTTISCCNTDGCNNNYLDAPNKTPNGLICKSCHSFYDEQCDSDMSCVGNQDRCFNDTASLLPYDYGFGNNTVKGCISRCHCQPSHFGNVSCCEGSYCNKAVSWLSEINYRLPLLSLVTVVLLV</sequence>
<dbReference type="Pfam" id="PF00021">
    <property type="entry name" value="UPAR_LY6"/>
    <property type="match status" value="2"/>
</dbReference>
<feature type="signal peptide" evidence="3">
    <location>
        <begin position="1"/>
        <end position="19"/>
    </location>
</feature>
<dbReference type="InterPro" id="IPR016054">
    <property type="entry name" value="LY6_UPA_recep-like"/>
</dbReference>
<keyword evidence="3" id="KW-0732">Signal</keyword>
<dbReference type="InterPro" id="IPR045860">
    <property type="entry name" value="Snake_toxin-like_sf"/>
</dbReference>
<dbReference type="Gene3D" id="2.10.60.10">
    <property type="entry name" value="CD59"/>
    <property type="match status" value="2"/>
</dbReference>
<dbReference type="InterPro" id="IPR050918">
    <property type="entry name" value="CNF-like_PLA2_Inhibitor"/>
</dbReference>
<accession>A0ABR3N772</accession>
<name>A0ABR3N772_9TELE</name>
<evidence type="ECO:0000256" key="2">
    <source>
        <dbReference type="ARBA" id="ARBA00022525"/>
    </source>
</evidence>
<reference evidence="5 6" key="1">
    <citation type="submission" date="2023-09" db="EMBL/GenBank/DDBJ databases">
        <authorList>
            <person name="Wang M."/>
        </authorList>
    </citation>
    <scope>NUCLEOTIDE SEQUENCE [LARGE SCALE GENOMIC DNA]</scope>
    <source>
        <strain evidence="5">GT-2023</strain>
        <tissue evidence="5">Liver</tissue>
    </source>
</reference>
<feature type="domain" description="UPAR/Ly6" evidence="4">
    <location>
        <begin position="117"/>
        <end position="191"/>
    </location>
</feature>
<evidence type="ECO:0000259" key="4">
    <source>
        <dbReference type="Pfam" id="PF00021"/>
    </source>
</evidence>
<comment type="subcellular location">
    <subcellularLocation>
        <location evidence="1">Secreted</location>
    </subcellularLocation>
</comment>
<organism evidence="5 6">
    <name type="scientific">Cirrhinus molitorella</name>
    <name type="common">mud carp</name>
    <dbReference type="NCBI Taxonomy" id="172907"/>
    <lineage>
        <taxon>Eukaryota</taxon>
        <taxon>Metazoa</taxon>
        <taxon>Chordata</taxon>
        <taxon>Craniata</taxon>
        <taxon>Vertebrata</taxon>
        <taxon>Euteleostomi</taxon>
        <taxon>Actinopterygii</taxon>
        <taxon>Neopterygii</taxon>
        <taxon>Teleostei</taxon>
        <taxon>Ostariophysi</taxon>
        <taxon>Cypriniformes</taxon>
        <taxon>Cyprinidae</taxon>
        <taxon>Labeoninae</taxon>
        <taxon>Labeonini</taxon>
        <taxon>Cirrhinus</taxon>
    </lineage>
</organism>
<evidence type="ECO:0000256" key="3">
    <source>
        <dbReference type="SAM" id="SignalP"/>
    </source>
</evidence>
<comment type="caution">
    <text evidence="5">The sequence shown here is derived from an EMBL/GenBank/DDBJ whole genome shotgun (WGS) entry which is preliminary data.</text>
</comment>
<protein>
    <recommendedName>
        <fullName evidence="4">UPAR/Ly6 domain-containing protein</fullName>
    </recommendedName>
</protein>
<feature type="domain" description="UPAR/Ly6" evidence="4">
    <location>
        <begin position="20"/>
        <end position="106"/>
    </location>
</feature>
<dbReference type="PANTHER" id="PTHR20914:SF9">
    <property type="entry name" value="COILED, ISOFORM A"/>
    <property type="match status" value="1"/>
</dbReference>
<evidence type="ECO:0000313" key="6">
    <source>
        <dbReference type="Proteomes" id="UP001558613"/>
    </source>
</evidence>
<evidence type="ECO:0000313" key="5">
    <source>
        <dbReference type="EMBL" id="KAL1272780.1"/>
    </source>
</evidence>
<feature type="chain" id="PRO_5045163001" description="UPAR/Ly6 domain-containing protein" evidence="3">
    <location>
        <begin position="20"/>
        <end position="215"/>
    </location>
</feature>
<proteinExistence type="predicted"/>
<gene>
    <name evidence="5" type="ORF">QQF64_028642</name>
</gene>
<keyword evidence="2" id="KW-0964">Secreted</keyword>
<dbReference type="EMBL" id="JAYMGO010000006">
    <property type="protein sequence ID" value="KAL1272780.1"/>
    <property type="molecule type" value="Genomic_DNA"/>
</dbReference>
<evidence type="ECO:0000256" key="1">
    <source>
        <dbReference type="ARBA" id="ARBA00004613"/>
    </source>
</evidence>
<keyword evidence="6" id="KW-1185">Reference proteome</keyword>
<dbReference type="Proteomes" id="UP001558613">
    <property type="component" value="Unassembled WGS sequence"/>
</dbReference>
<dbReference type="SUPFAM" id="SSF57302">
    <property type="entry name" value="Snake toxin-like"/>
    <property type="match status" value="2"/>
</dbReference>